<feature type="region of interest" description="Disordered" evidence="2">
    <location>
        <begin position="66"/>
        <end position="104"/>
    </location>
</feature>
<evidence type="ECO:0000256" key="3">
    <source>
        <dbReference type="SAM" id="SignalP"/>
    </source>
</evidence>
<comment type="caution">
    <text evidence="5">The sequence shown here is derived from an EMBL/GenBank/DDBJ whole genome shotgun (WGS) entry which is preliminary data.</text>
</comment>
<dbReference type="InterPro" id="IPR014756">
    <property type="entry name" value="Ig_E-set"/>
</dbReference>
<evidence type="ECO:0000313" key="5">
    <source>
        <dbReference type="EMBL" id="MCP2333551.1"/>
    </source>
</evidence>
<dbReference type="Proteomes" id="UP000791080">
    <property type="component" value="Unassembled WGS sequence"/>
</dbReference>
<name>A0ABT1JPE3_ACTCY</name>
<dbReference type="InterPro" id="IPR004302">
    <property type="entry name" value="Cellulose/chitin-bd_N"/>
</dbReference>
<dbReference type="PANTHER" id="PTHR34823:SF1">
    <property type="entry name" value="CHITIN-BINDING TYPE-4 DOMAIN-CONTAINING PROTEIN"/>
    <property type="match status" value="1"/>
</dbReference>
<organism evidence="5 6">
    <name type="scientific">Actinoalloteichus caeruleus DSM 43889</name>
    <dbReference type="NCBI Taxonomy" id="1120930"/>
    <lineage>
        <taxon>Bacteria</taxon>
        <taxon>Bacillati</taxon>
        <taxon>Actinomycetota</taxon>
        <taxon>Actinomycetes</taxon>
        <taxon>Pseudonocardiales</taxon>
        <taxon>Pseudonocardiaceae</taxon>
        <taxon>Actinoalloteichus</taxon>
        <taxon>Actinoalloteichus cyanogriseus</taxon>
    </lineage>
</organism>
<feature type="domain" description="Chitin-binding type-4" evidence="4">
    <location>
        <begin position="33"/>
        <end position="198"/>
    </location>
</feature>
<sequence>MFTQRIRRAAGAALLGLLPLLGVTAFAGTAQGHGWTQNPASRQDHCASGAVTGCGEIQWEPQSVEGPKGFPASGPADGTICAGGNGRFSQLDDPRGAGWPTTPLTSGANHEFRWQISVSHATSSWRYFVTRDGWNPNQPLSRAQLEPAPFLSLDYGGQRPPSVFAHSGTLPNKSGHHVILAVWDIADTGNAFYACSDVRFS</sequence>
<feature type="chain" id="PRO_5046668646" evidence="3">
    <location>
        <begin position="28"/>
        <end position="201"/>
    </location>
</feature>
<evidence type="ECO:0000256" key="2">
    <source>
        <dbReference type="SAM" id="MobiDB-lite"/>
    </source>
</evidence>
<gene>
    <name evidence="5" type="ORF">G443_003821</name>
</gene>
<protein>
    <submittedName>
        <fullName evidence="5">Chitin-binding protein</fullName>
    </submittedName>
</protein>
<dbReference type="EMBL" id="AUBJ02000001">
    <property type="protein sequence ID" value="MCP2333551.1"/>
    <property type="molecule type" value="Genomic_DNA"/>
</dbReference>
<dbReference type="PANTHER" id="PTHR34823">
    <property type="entry name" value="GLCNAC-BINDING PROTEIN A"/>
    <property type="match status" value="1"/>
</dbReference>
<proteinExistence type="predicted"/>
<keyword evidence="1 3" id="KW-0732">Signal</keyword>
<dbReference type="Gene3D" id="2.70.50.50">
    <property type="entry name" value="chitin-binding protein cbp21"/>
    <property type="match status" value="1"/>
</dbReference>
<evidence type="ECO:0000256" key="1">
    <source>
        <dbReference type="ARBA" id="ARBA00022729"/>
    </source>
</evidence>
<feature type="signal peptide" evidence="3">
    <location>
        <begin position="1"/>
        <end position="27"/>
    </location>
</feature>
<dbReference type="RefSeq" id="WP_211237561.1">
    <property type="nucleotide sequence ID" value="NZ_AUBJ02000001.1"/>
</dbReference>
<keyword evidence="6" id="KW-1185">Reference proteome</keyword>
<accession>A0ABT1JPE3</accession>
<evidence type="ECO:0000313" key="6">
    <source>
        <dbReference type="Proteomes" id="UP000791080"/>
    </source>
</evidence>
<evidence type="ECO:0000259" key="4">
    <source>
        <dbReference type="Pfam" id="PF03067"/>
    </source>
</evidence>
<reference evidence="5 6" key="1">
    <citation type="submission" date="2022-06" db="EMBL/GenBank/DDBJ databases">
        <title>Genomic Encyclopedia of Type Strains, Phase I: the one thousand microbial genomes (KMG-I) project.</title>
        <authorList>
            <person name="Kyrpides N."/>
        </authorList>
    </citation>
    <scope>NUCLEOTIDE SEQUENCE [LARGE SCALE GENOMIC DNA]</scope>
    <source>
        <strain evidence="5 6">DSM 43889</strain>
    </source>
</reference>
<dbReference type="Pfam" id="PF03067">
    <property type="entry name" value="LPMO_10"/>
    <property type="match status" value="1"/>
</dbReference>
<dbReference type="InterPro" id="IPR051024">
    <property type="entry name" value="GlcNAc_Chitin_IntDeg"/>
</dbReference>
<dbReference type="SUPFAM" id="SSF81296">
    <property type="entry name" value="E set domains"/>
    <property type="match status" value="1"/>
</dbReference>
<dbReference type="CDD" id="cd21177">
    <property type="entry name" value="LPMO_AA10"/>
    <property type="match status" value="1"/>
</dbReference>